<evidence type="ECO:0000313" key="3">
    <source>
        <dbReference type="Proteomes" id="UP000597762"/>
    </source>
</evidence>
<dbReference type="Proteomes" id="UP000597762">
    <property type="component" value="Unassembled WGS sequence"/>
</dbReference>
<sequence>MNPSNFGFSVLNRLPFLHLLTLNTLPFFFSLLKSLIFFQGRHQKIHHFFAFFLLHTLSFLLIISLSPLFFIPFSSLLSPPLFFFLLSSFTFKRLSPSSIFIFSFSFFITVFFNNFFAFLYFFSSSVVIPSNSIPVCSILSSALLFSHSSYFLFLFVLSIPFIRFLYLSLFSFFPAYVDFLSLPRFFPSSFTLLMFLSQLLFIFLSLSISLSLSLSLFFHFSFLFLHTFTSFRFFDINLFYSFFHHILCFFFFPFMLIS</sequence>
<feature type="transmembrane region" description="Helical" evidence="1">
    <location>
        <begin position="69"/>
        <end position="87"/>
    </location>
</feature>
<feature type="transmembrane region" description="Helical" evidence="1">
    <location>
        <begin position="237"/>
        <end position="257"/>
    </location>
</feature>
<gene>
    <name evidence="2" type="ORF">SPHA_79795</name>
</gene>
<keyword evidence="1" id="KW-0472">Membrane</keyword>
<evidence type="ECO:0000256" key="1">
    <source>
        <dbReference type="SAM" id="Phobius"/>
    </source>
</evidence>
<protein>
    <submittedName>
        <fullName evidence="2">Uncharacterized protein</fullName>
    </submittedName>
</protein>
<proteinExistence type="predicted"/>
<comment type="caution">
    <text evidence="2">The sequence shown here is derived from an EMBL/GenBank/DDBJ whole genome shotgun (WGS) entry which is preliminary data.</text>
</comment>
<accession>A0A812ETV1</accession>
<dbReference type="AlphaFoldDB" id="A0A812ETV1"/>
<dbReference type="EMBL" id="CAHIKZ030005578">
    <property type="protein sequence ID" value="CAE1330491.1"/>
    <property type="molecule type" value="Genomic_DNA"/>
</dbReference>
<feature type="transmembrane region" description="Helical" evidence="1">
    <location>
        <begin position="193"/>
        <end position="225"/>
    </location>
</feature>
<feature type="transmembrane region" description="Helical" evidence="1">
    <location>
        <begin position="45"/>
        <end position="63"/>
    </location>
</feature>
<feature type="transmembrane region" description="Helical" evidence="1">
    <location>
        <begin position="16"/>
        <end position="38"/>
    </location>
</feature>
<reference evidence="2" key="1">
    <citation type="submission" date="2021-01" db="EMBL/GenBank/DDBJ databases">
        <authorList>
            <person name="Li R."/>
            <person name="Bekaert M."/>
        </authorList>
    </citation>
    <scope>NUCLEOTIDE SEQUENCE</scope>
    <source>
        <strain evidence="2">Farmed</strain>
    </source>
</reference>
<keyword evidence="3" id="KW-1185">Reference proteome</keyword>
<evidence type="ECO:0000313" key="2">
    <source>
        <dbReference type="EMBL" id="CAE1330491.1"/>
    </source>
</evidence>
<feature type="transmembrane region" description="Helical" evidence="1">
    <location>
        <begin position="99"/>
        <end position="122"/>
    </location>
</feature>
<keyword evidence="1" id="KW-1133">Transmembrane helix</keyword>
<keyword evidence="1" id="KW-0812">Transmembrane</keyword>
<organism evidence="2 3">
    <name type="scientific">Acanthosepion pharaonis</name>
    <name type="common">Pharaoh cuttlefish</name>
    <name type="synonym">Sepia pharaonis</name>
    <dbReference type="NCBI Taxonomy" id="158019"/>
    <lineage>
        <taxon>Eukaryota</taxon>
        <taxon>Metazoa</taxon>
        <taxon>Spiralia</taxon>
        <taxon>Lophotrochozoa</taxon>
        <taxon>Mollusca</taxon>
        <taxon>Cephalopoda</taxon>
        <taxon>Coleoidea</taxon>
        <taxon>Decapodiformes</taxon>
        <taxon>Sepiida</taxon>
        <taxon>Sepiina</taxon>
        <taxon>Sepiidae</taxon>
        <taxon>Acanthosepion</taxon>
    </lineage>
</organism>
<name>A0A812ETV1_ACAPH</name>